<dbReference type="PANTHER" id="PTHR40055">
    <property type="entry name" value="TRANSCRIPTIONAL REGULATOR YGIV-RELATED"/>
    <property type="match status" value="1"/>
</dbReference>
<dbReference type="PROSITE" id="PS00041">
    <property type="entry name" value="HTH_ARAC_FAMILY_1"/>
    <property type="match status" value="1"/>
</dbReference>
<dbReference type="InterPro" id="IPR020449">
    <property type="entry name" value="Tscrpt_reg_AraC-type_HTH"/>
</dbReference>
<organism evidence="5">
    <name type="scientific">hydrothermal vent metagenome</name>
    <dbReference type="NCBI Taxonomy" id="652676"/>
    <lineage>
        <taxon>unclassified sequences</taxon>
        <taxon>metagenomes</taxon>
        <taxon>ecological metagenomes</taxon>
    </lineage>
</organism>
<evidence type="ECO:0000256" key="3">
    <source>
        <dbReference type="ARBA" id="ARBA00023163"/>
    </source>
</evidence>
<dbReference type="SUPFAM" id="SSF46689">
    <property type="entry name" value="Homeodomain-like"/>
    <property type="match status" value="2"/>
</dbReference>
<evidence type="ECO:0000259" key="4">
    <source>
        <dbReference type="PROSITE" id="PS01124"/>
    </source>
</evidence>
<dbReference type="InterPro" id="IPR009057">
    <property type="entry name" value="Homeodomain-like_sf"/>
</dbReference>
<keyword evidence="2" id="KW-0238">DNA-binding</keyword>
<sequence length="292" mass="34462">MKKKTQLQHSKLANDTMYYIYKYIDTDINIDELAKELGVSKFHFHRIFREQMGMNIYETIKSIRLQKASNLLITNKFSTITEIANMCGYSSQTSFIRAFKERFEVTPKFWRNGGYKNYSDKILKSSPAASISKADYTKLEPKIVKMDAIKAYYIRQKGYSSNLVKVWQKMIAWIYTNEIQEYEQIGIYHDNPIITPLEDCFYIAAVEVKSSQVLKNTQLPSFEIPKGVYAIFEVEGIYGDILKLIQWVYHEWLPKSGFETTTKPSYTIFIKNHFLEEDKRFKVKYYLPIQYI</sequence>
<dbReference type="InterPro" id="IPR029442">
    <property type="entry name" value="GyrI-like"/>
</dbReference>
<dbReference type="GO" id="GO:0043565">
    <property type="term" value="F:sequence-specific DNA binding"/>
    <property type="evidence" value="ECO:0007669"/>
    <property type="project" value="InterPro"/>
</dbReference>
<dbReference type="Gene3D" id="1.10.10.60">
    <property type="entry name" value="Homeodomain-like"/>
    <property type="match status" value="2"/>
</dbReference>
<reference evidence="5" key="1">
    <citation type="submission" date="2016-10" db="EMBL/GenBank/DDBJ databases">
        <authorList>
            <person name="de Groot N.N."/>
        </authorList>
    </citation>
    <scope>NUCLEOTIDE SEQUENCE</scope>
</reference>
<dbReference type="Gene3D" id="3.20.80.10">
    <property type="entry name" value="Regulatory factor, effector binding domain"/>
    <property type="match status" value="1"/>
</dbReference>
<dbReference type="InterPro" id="IPR018062">
    <property type="entry name" value="HTH_AraC-typ_CS"/>
</dbReference>
<dbReference type="Pfam" id="PF06445">
    <property type="entry name" value="GyrI-like"/>
    <property type="match status" value="1"/>
</dbReference>
<dbReference type="EMBL" id="FPKX01000004">
    <property type="protein sequence ID" value="SFZ97346.1"/>
    <property type="molecule type" value="Genomic_DNA"/>
</dbReference>
<dbReference type="Pfam" id="PF12833">
    <property type="entry name" value="HTH_18"/>
    <property type="match status" value="1"/>
</dbReference>
<evidence type="ECO:0000256" key="2">
    <source>
        <dbReference type="ARBA" id="ARBA00023125"/>
    </source>
</evidence>
<keyword evidence="1" id="KW-0805">Transcription regulation</keyword>
<proteinExistence type="predicted"/>
<dbReference type="InterPro" id="IPR018060">
    <property type="entry name" value="HTH_AraC"/>
</dbReference>
<accession>A0A1W1EBE0</accession>
<dbReference type="PRINTS" id="PR00032">
    <property type="entry name" value="HTHARAC"/>
</dbReference>
<dbReference type="GO" id="GO:0003700">
    <property type="term" value="F:DNA-binding transcription factor activity"/>
    <property type="evidence" value="ECO:0007669"/>
    <property type="project" value="InterPro"/>
</dbReference>
<name>A0A1W1EBE0_9ZZZZ</name>
<protein>
    <submittedName>
        <fullName evidence="5">Transcriptional regulator, AraC family</fullName>
    </submittedName>
</protein>
<dbReference type="InterPro" id="IPR010499">
    <property type="entry name" value="AraC_E-bd"/>
</dbReference>
<gene>
    <name evidence="5" type="ORF">MNB_SV-5-275</name>
</gene>
<dbReference type="SMART" id="SM00342">
    <property type="entry name" value="HTH_ARAC"/>
    <property type="match status" value="1"/>
</dbReference>
<dbReference type="InterPro" id="IPR011256">
    <property type="entry name" value="Reg_factor_effector_dom_sf"/>
</dbReference>
<keyword evidence="3" id="KW-0804">Transcription</keyword>
<dbReference type="AlphaFoldDB" id="A0A1W1EBE0"/>
<dbReference type="SMART" id="SM00871">
    <property type="entry name" value="AraC_E_bind"/>
    <property type="match status" value="1"/>
</dbReference>
<dbReference type="PROSITE" id="PS01124">
    <property type="entry name" value="HTH_ARAC_FAMILY_2"/>
    <property type="match status" value="1"/>
</dbReference>
<evidence type="ECO:0000313" key="5">
    <source>
        <dbReference type="EMBL" id="SFZ97346.1"/>
    </source>
</evidence>
<evidence type="ECO:0000256" key="1">
    <source>
        <dbReference type="ARBA" id="ARBA00023015"/>
    </source>
</evidence>
<dbReference type="PANTHER" id="PTHR40055:SF1">
    <property type="entry name" value="TRANSCRIPTIONAL REGULATOR YGIV-RELATED"/>
    <property type="match status" value="1"/>
</dbReference>
<feature type="domain" description="HTH araC/xylS-type" evidence="4">
    <location>
        <begin position="14"/>
        <end position="113"/>
    </location>
</feature>
<dbReference type="InterPro" id="IPR050908">
    <property type="entry name" value="SmbC-like"/>
</dbReference>
<dbReference type="SUPFAM" id="SSF55136">
    <property type="entry name" value="Probable bacterial effector-binding domain"/>
    <property type="match status" value="1"/>
</dbReference>